<proteinExistence type="predicted"/>
<dbReference type="EMBL" id="JBAMMX010000022">
    <property type="protein sequence ID" value="KAK6919029.1"/>
    <property type="molecule type" value="Genomic_DNA"/>
</dbReference>
<evidence type="ECO:0000313" key="1">
    <source>
        <dbReference type="EMBL" id="KAK6919029.1"/>
    </source>
</evidence>
<dbReference type="Proteomes" id="UP001370490">
    <property type="component" value="Unassembled WGS sequence"/>
</dbReference>
<name>A0AAN8UR81_9MAGN</name>
<sequence length="71" mass="7505">MASADVGGGTGRSYGCSCVNFDLPKVIASADAIFLKAIEHNRNDEDFLEPEGNGLFAETGLKIDLVMIAQT</sequence>
<protein>
    <submittedName>
        <fullName evidence="1">Uncharacterized protein</fullName>
    </submittedName>
</protein>
<reference evidence="1 2" key="1">
    <citation type="submission" date="2023-12" db="EMBL/GenBank/DDBJ databases">
        <title>A high-quality genome assembly for Dillenia turbinata (Dilleniales).</title>
        <authorList>
            <person name="Chanderbali A."/>
        </authorList>
    </citation>
    <scope>NUCLEOTIDE SEQUENCE [LARGE SCALE GENOMIC DNA]</scope>
    <source>
        <strain evidence="1">LSX21</strain>
        <tissue evidence="1">Leaf</tissue>
    </source>
</reference>
<gene>
    <name evidence="1" type="ORF">RJ641_017451</name>
</gene>
<accession>A0AAN8UR81</accession>
<evidence type="ECO:0000313" key="2">
    <source>
        <dbReference type="Proteomes" id="UP001370490"/>
    </source>
</evidence>
<dbReference type="AlphaFoldDB" id="A0AAN8UR81"/>
<organism evidence="1 2">
    <name type="scientific">Dillenia turbinata</name>
    <dbReference type="NCBI Taxonomy" id="194707"/>
    <lineage>
        <taxon>Eukaryota</taxon>
        <taxon>Viridiplantae</taxon>
        <taxon>Streptophyta</taxon>
        <taxon>Embryophyta</taxon>
        <taxon>Tracheophyta</taxon>
        <taxon>Spermatophyta</taxon>
        <taxon>Magnoliopsida</taxon>
        <taxon>eudicotyledons</taxon>
        <taxon>Gunneridae</taxon>
        <taxon>Pentapetalae</taxon>
        <taxon>Dilleniales</taxon>
        <taxon>Dilleniaceae</taxon>
        <taxon>Dillenia</taxon>
    </lineage>
</organism>
<keyword evidence="2" id="KW-1185">Reference proteome</keyword>
<comment type="caution">
    <text evidence="1">The sequence shown here is derived from an EMBL/GenBank/DDBJ whole genome shotgun (WGS) entry which is preliminary data.</text>
</comment>